<reference evidence="7 8" key="1">
    <citation type="journal article" date="2024" name="Nat. Commun.">
        <title>Phylogenomics reveals the evolutionary origins of lichenization in chlorophyte algae.</title>
        <authorList>
            <person name="Puginier C."/>
            <person name="Libourel C."/>
            <person name="Otte J."/>
            <person name="Skaloud P."/>
            <person name="Haon M."/>
            <person name="Grisel S."/>
            <person name="Petersen M."/>
            <person name="Berrin J.G."/>
            <person name="Delaux P.M."/>
            <person name="Dal Grande F."/>
            <person name="Keller J."/>
        </authorList>
    </citation>
    <scope>NUCLEOTIDE SEQUENCE [LARGE SCALE GENOMIC DNA]</scope>
    <source>
        <strain evidence="7 8">SAG 216-7</strain>
    </source>
</reference>
<dbReference type="PANTHER" id="PTHR11352">
    <property type="entry name" value="PROLIFERATING CELL NUCLEAR ANTIGEN"/>
    <property type="match status" value="1"/>
</dbReference>
<gene>
    <name evidence="7" type="ORF">WJX75_002851</name>
</gene>
<comment type="subcellular location">
    <subcellularLocation>
        <location evidence="3">Nucleus</location>
    </subcellularLocation>
</comment>
<dbReference type="Proteomes" id="UP001491310">
    <property type="component" value="Unassembled WGS sequence"/>
</dbReference>
<dbReference type="SUPFAM" id="SSF55979">
    <property type="entry name" value="DNA clamp"/>
    <property type="match status" value="2"/>
</dbReference>
<comment type="function">
    <text evidence="3">This protein is an auxiliary protein of DNA polymerase delta and is involved in the control of eukaryotic DNA replication by increasing the polymerase's processivity during elongation of the leading strand.</text>
</comment>
<comment type="similarity">
    <text evidence="1 4">Belongs to the PCNA family.</text>
</comment>
<proteinExistence type="inferred from homology"/>
<keyword evidence="8" id="KW-1185">Reference proteome</keyword>
<dbReference type="Pfam" id="PF00705">
    <property type="entry name" value="PCNA_N"/>
    <property type="match status" value="1"/>
</dbReference>
<evidence type="ECO:0000256" key="4">
    <source>
        <dbReference type="RuleBase" id="RU003671"/>
    </source>
</evidence>
<dbReference type="HAMAP" id="MF_00317">
    <property type="entry name" value="DNApol_clamp_arch"/>
    <property type="match status" value="1"/>
</dbReference>
<evidence type="ECO:0000313" key="7">
    <source>
        <dbReference type="EMBL" id="KAK9902688.1"/>
    </source>
</evidence>
<feature type="domain" description="Proliferating cell nuclear antigen PCNA C-terminal" evidence="6">
    <location>
        <begin position="127"/>
        <end position="254"/>
    </location>
</feature>
<evidence type="ECO:0000259" key="6">
    <source>
        <dbReference type="Pfam" id="PF02747"/>
    </source>
</evidence>
<dbReference type="Gene3D" id="3.70.10.10">
    <property type="match status" value="1"/>
</dbReference>
<name>A0ABR2YD00_9CHLO</name>
<dbReference type="InterPro" id="IPR022659">
    <property type="entry name" value="Pr_cel_nuc_antig_CS"/>
</dbReference>
<dbReference type="PROSITE" id="PS01251">
    <property type="entry name" value="PCNA_1"/>
    <property type="match status" value="1"/>
</dbReference>
<organism evidence="7 8">
    <name type="scientific">Coccomyxa subellipsoidea</name>
    <dbReference type="NCBI Taxonomy" id="248742"/>
    <lineage>
        <taxon>Eukaryota</taxon>
        <taxon>Viridiplantae</taxon>
        <taxon>Chlorophyta</taxon>
        <taxon>core chlorophytes</taxon>
        <taxon>Trebouxiophyceae</taxon>
        <taxon>Trebouxiophyceae incertae sedis</taxon>
        <taxon>Coccomyxaceae</taxon>
        <taxon>Coccomyxa</taxon>
    </lineage>
</organism>
<keyword evidence="4" id="KW-0235">DNA replication</keyword>
<dbReference type="NCBIfam" id="TIGR00590">
    <property type="entry name" value="pcna"/>
    <property type="match status" value="1"/>
</dbReference>
<dbReference type="InterPro" id="IPR022649">
    <property type="entry name" value="Pr_cel_nuc_antig_C"/>
</dbReference>
<dbReference type="PRINTS" id="PR00339">
    <property type="entry name" value="PCNACYCLIN"/>
</dbReference>
<evidence type="ECO:0000313" key="8">
    <source>
        <dbReference type="Proteomes" id="UP001491310"/>
    </source>
</evidence>
<dbReference type="CDD" id="cd00577">
    <property type="entry name" value="PCNA"/>
    <property type="match status" value="1"/>
</dbReference>
<keyword evidence="2 4" id="KW-0238">DNA-binding</keyword>
<dbReference type="InterPro" id="IPR046938">
    <property type="entry name" value="DNA_clamp_sf"/>
</dbReference>
<evidence type="ECO:0000256" key="2">
    <source>
        <dbReference type="ARBA" id="ARBA00023125"/>
    </source>
</evidence>
<dbReference type="PROSITE" id="PS00293">
    <property type="entry name" value="PCNA_2"/>
    <property type="match status" value="1"/>
</dbReference>
<protein>
    <recommendedName>
        <fullName evidence="3">DNA sliding clamp PCNA</fullName>
    </recommendedName>
</protein>
<dbReference type="PANTHER" id="PTHR11352:SF0">
    <property type="entry name" value="PROLIFERATING CELL NUCLEAR ANTIGEN"/>
    <property type="match status" value="1"/>
</dbReference>
<dbReference type="InterPro" id="IPR022648">
    <property type="entry name" value="Pr_cel_nuc_antig_N"/>
</dbReference>
<dbReference type="Pfam" id="PF02747">
    <property type="entry name" value="PCNA_C"/>
    <property type="match status" value="1"/>
</dbReference>
<accession>A0ABR2YD00</accession>
<sequence length="264" mass="29440">MFEARLTQGVLLRKLLDSMKDLVQDANFDCSSTGFALQAMDSSHVSLIHMQLRSDGFDHFRCDRNLSMGVSLNNMAKILKCMGNDDVLTMKAEDQGDSVTFMFESANQERISDFELKLMDIDSEQLGIPDTDYSATVKMPSSEFARICKDLSTIGDTVLIAVTKDGVRFSTTGDIGSANVTVRSHSNVDKPEEQVVIDMQEPVALTFALRYLNSFAKATPLSNQVMISMSKELPVVVQYRIEDMGHISYYLAPKIEDEEMEGDE</sequence>
<evidence type="ECO:0000256" key="1">
    <source>
        <dbReference type="ARBA" id="ARBA00010462"/>
    </source>
</evidence>
<comment type="caution">
    <text evidence="7">The sequence shown here is derived from an EMBL/GenBank/DDBJ whole genome shotgun (WGS) entry which is preliminary data.</text>
</comment>
<dbReference type="EMBL" id="JALJOT010000015">
    <property type="protein sequence ID" value="KAK9902688.1"/>
    <property type="molecule type" value="Genomic_DNA"/>
</dbReference>
<evidence type="ECO:0000256" key="3">
    <source>
        <dbReference type="RuleBase" id="RU000641"/>
    </source>
</evidence>
<keyword evidence="3" id="KW-0539">Nucleus</keyword>
<feature type="domain" description="Proliferating cell nuclear antigen PCNA N-terminal" evidence="5">
    <location>
        <begin position="1"/>
        <end position="124"/>
    </location>
</feature>
<dbReference type="InterPro" id="IPR000730">
    <property type="entry name" value="Pr_cel_nuc_antig"/>
</dbReference>
<evidence type="ECO:0000259" key="5">
    <source>
        <dbReference type="Pfam" id="PF00705"/>
    </source>
</evidence>